<dbReference type="InterPro" id="IPR009737">
    <property type="entry name" value="Aim32/Apd1-like"/>
</dbReference>
<evidence type="ECO:0000313" key="2">
    <source>
        <dbReference type="Proteomes" id="UP000611640"/>
    </source>
</evidence>
<organism evidence="1 2">
    <name type="scientific">Actinocatenispora thailandica</name>
    <dbReference type="NCBI Taxonomy" id="227318"/>
    <lineage>
        <taxon>Bacteria</taxon>
        <taxon>Bacillati</taxon>
        <taxon>Actinomycetota</taxon>
        <taxon>Actinomycetes</taxon>
        <taxon>Micromonosporales</taxon>
        <taxon>Micromonosporaceae</taxon>
        <taxon>Actinocatenispora</taxon>
    </lineage>
</organism>
<gene>
    <name evidence="1" type="ORF">Athai_39100</name>
</gene>
<proteinExistence type="predicted"/>
<dbReference type="Gene3D" id="3.40.30.10">
    <property type="entry name" value="Glutaredoxin"/>
    <property type="match status" value="1"/>
</dbReference>
<dbReference type="Proteomes" id="UP000611640">
    <property type="component" value="Chromosome"/>
</dbReference>
<dbReference type="KEGG" id="atl:Athai_39100"/>
<accession>A0A7R7DRW5</accession>
<reference evidence="1 2" key="1">
    <citation type="submission" date="2020-08" db="EMBL/GenBank/DDBJ databases">
        <title>Whole genome shotgun sequence of Actinocatenispora thailandica NBRC 105041.</title>
        <authorList>
            <person name="Komaki H."/>
            <person name="Tamura T."/>
        </authorList>
    </citation>
    <scope>NUCLEOTIDE SEQUENCE [LARGE SCALE GENOMIC DNA]</scope>
    <source>
        <strain evidence="1 2">NBRC 105041</strain>
    </source>
</reference>
<protein>
    <submittedName>
        <fullName evidence="1">Sucrase ferredoxin</fullName>
    </submittedName>
</protein>
<keyword evidence="2" id="KW-1185">Reference proteome</keyword>
<dbReference type="EMBL" id="AP023355">
    <property type="protein sequence ID" value="BCJ36407.1"/>
    <property type="molecule type" value="Genomic_DNA"/>
</dbReference>
<name>A0A7R7DRW5_9ACTN</name>
<dbReference type="Pfam" id="PF06999">
    <property type="entry name" value="Suc_Fer-like"/>
    <property type="match status" value="1"/>
</dbReference>
<dbReference type="InterPro" id="IPR036249">
    <property type="entry name" value="Thioredoxin-like_sf"/>
</dbReference>
<sequence>MRAWPRCSFLAEAAGDPREGTAPPAEGWLLIEHPGPWGRDALATSGLGPTTVAALSQWAGAHGARLGLIRRPGRRGRSARVRRWFRVDSRQGHEAIRTGTFETGPGLVAALGAAGDGVAGPLQLVCAHGRHDPCCAVRGRALAATLAADDPAGTWECSHVGGCRFAPVLVLLPHGFTLGGVPTTEAVRIVRAYRAGTIDPRWLRGRSSLPPAAQAAQYHARIATGATGVAALRVVAVHRVGAAGWRVALADPDCTVSLRERHLPAGRPLTCAATSDGWLRQFDLLDLRSG</sequence>
<dbReference type="SUPFAM" id="SSF52833">
    <property type="entry name" value="Thioredoxin-like"/>
    <property type="match status" value="1"/>
</dbReference>
<dbReference type="AlphaFoldDB" id="A0A7R7DRW5"/>
<evidence type="ECO:0000313" key="1">
    <source>
        <dbReference type="EMBL" id="BCJ36407.1"/>
    </source>
</evidence>
<dbReference type="RefSeq" id="WP_203962785.1">
    <property type="nucleotide sequence ID" value="NZ_AP023355.1"/>
</dbReference>